<organism evidence="1 2">
    <name type="scientific">Micromonospora purpureochromogenes</name>
    <dbReference type="NCBI Taxonomy" id="47872"/>
    <lineage>
        <taxon>Bacteria</taxon>
        <taxon>Bacillati</taxon>
        <taxon>Actinomycetota</taxon>
        <taxon>Actinomycetes</taxon>
        <taxon>Micromonosporales</taxon>
        <taxon>Micromonosporaceae</taxon>
        <taxon>Micromonospora</taxon>
    </lineage>
</organism>
<accession>A0ABX2RGU9</accession>
<reference evidence="1 2" key="1">
    <citation type="submission" date="2020-07" db="EMBL/GenBank/DDBJ databases">
        <title>Sequencing the genomes of 1000 actinobacteria strains.</title>
        <authorList>
            <person name="Klenk H.-P."/>
        </authorList>
    </citation>
    <scope>NUCLEOTIDE SEQUENCE [LARGE SCALE GENOMIC DNA]</scope>
    <source>
        <strain evidence="1 2">DSM 43814</strain>
    </source>
</reference>
<dbReference type="Proteomes" id="UP000631553">
    <property type="component" value="Unassembled WGS sequence"/>
</dbReference>
<protein>
    <submittedName>
        <fullName evidence="1">Uncharacterized protein</fullName>
    </submittedName>
</protein>
<proteinExistence type="predicted"/>
<dbReference type="EMBL" id="JACCCQ010000001">
    <property type="protein sequence ID" value="NYF54433.1"/>
    <property type="molecule type" value="Genomic_DNA"/>
</dbReference>
<keyword evidence="2" id="KW-1185">Reference proteome</keyword>
<sequence length="57" mass="5800">MLRVAPAVRVAAADFLAAGRVVACCASAILVPSLGTCARAPPVRRHGVPRHGPSRAV</sequence>
<evidence type="ECO:0000313" key="1">
    <source>
        <dbReference type="EMBL" id="NYF54433.1"/>
    </source>
</evidence>
<name>A0ABX2RGU9_9ACTN</name>
<evidence type="ECO:0000313" key="2">
    <source>
        <dbReference type="Proteomes" id="UP000631553"/>
    </source>
</evidence>
<comment type="caution">
    <text evidence="1">The sequence shown here is derived from an EMBL/GenBank/DDBJ whole genome shotgun (WGS) entry which is preliminary data.</text>
</comment>
<gene>
    <name evidence="1" type="ORF">HDA35_000264</name>
</gene>